<dbReference type="GO" id="GO:0043190">
    <property type="term" value="C:ATP-binding cassette (ABC) transporter complex"/>
    <property type="evidence" value="ECO:0007669"/>
    <property type="project" value="InterPro"/>
</dbReference>
<keyword evidence="3" id="KW-0732">Signal</keyword>
<evidence type="ECO:0000256" key="2">
    <source>
        <dbReference type="ARBA" id="ARBA00022448"/>
    </source>
</evidence>
<proteinExistence type="inferred from homology"/>
<dbReference type="EMBL" id="AOLK01000019">
    <property type="protein sequence ID" value="ELZ84651.1"/>
    <property type="molecule type" value="Genomic_DNA"/>
</dbReference>
<evidence type="ECO:0000259" key="4">
    <source>
        <dbReference type="Pfam" id="PF00496"/>
    </source>
</evidence>
<dbReference type="Gene3D" id="3.40.190.10">
    <property type="entry name" value="Periplasmic binding protein-like II"/>
    <property type="match status" value="1"/>
</dbReference>
<evidence type="ECO:0000256" key="1">
    <source>
        <dbReference type="ARBA" id="ARBA00005695"/>
    </source>
</evidence>
<dbReference type="PATRIC" id="fig|1230453.4.peg.2284"/>
<feature type="domain" description="Solute-binding protein family 5" evidence="4">
    <location>
        <begin position="49"/>
        <end position="388"/>
    </location>
</feature>
<evidence type="ECO:0000313" key="5">
    <source>
        <dbReference type="EMBL" id="ELZ84651.1"/>
    </source>
</evidence>
<comment type="similarity">
    <text evidence="1">Belongs to the bacterial solute-binding protein 5 family.</text>
</comment>
<dbReference type="PANTHER" id="PTHR30290">
    <property type="entry name" value="PERIPLASMIC BINDING COMPONENT OF ABC TRANSPORTER"/>
    <property type="match status" value="1"/>
</dbReference>
<protein>
    <submittedName>
        <fullName evidence="5">Family 5 extracellular solute-binding protein</fullName>
    </submittedName>
</protein>
<sequence>MKKGGDLVVTVASQAQTLNPHLGDQTTDSTLSKAYSNSLLRFKQDGSIAGDLAKDWSVSDDGKTYTFTLYEGIQFHGPYGECDAEAVRQNFLKIITDKEYSAVNRSEFKGILFGEGPDGETLDPKERITATGDYEIEFSLANEDVTFPSKLTSYRTAVLPVEALEEHGDDFGSFDTGVWATGPFTFESAEASGPYEFSRNEEYFKETEAGQLPYLDSVTYSVVPDGTVRNTKLKTGEAHINPTVPANKVEDLEKANNVSVLSMPSVERVNMYINWRNVEPLGKKKVRHALGHASNREAIKSVKFAGRADPAWSVFPPWHWAYDESSVSKYPYDIEKAKSLLADAGESDGFSLEVDVTNQPKFVDIAQILQQSYKEINVDMEINPKEKGSVWGPWYPSEWDDKDEKEENREVGPPSDVEALIESIGYGFSADGYAYLGFHSREYFNSSFYGDDEVDAWLEEARRTQDQAQRAELYRKVQQKVTDFYPLIMQVWPHTNQGRRSSVKNYIAYPTRTPHVEKVFLEE</sequence>
<dbReference type="Gene3D" id="3.90.76.10">
    <property type="entry name" value="Dipeptide-binding Protein, Domain 1"/>
    <property type="match status" value="1"/>
</dbReference>
<gene>
    <name evidence="5" type="ORF">C453_11571</name>
</gene>
<dbReference type="Proteomes" id="UP000011612">
    <property type="component" value="Unassembled WGS sequence"/>
</dbReference>
<evidence type="ECO:0000256" key="3">
    <source>
        <dbReference type="ARBA" id="ARBA00022729"/>
    </source>
</evidence>
<evidence type="ECO:0000313" key="6">
    <source>
        <dbReference type="Proteomes" id="UP000011612"/>
    </source>
</evidence>
<dbReference type="InterPro" id="IPR000914">
    <property type="entry name" value="SBP_5_dom"/>
</dbReference>
<dbReference type="Pfam" id="PF00496">
    <property type="entry name" value="SBP_bac_5"/>
    <property type="match status" value="1"/>
</dbReference>
<dbReference type="GO" id="GO:0015833">
    <property type="term" value="P:peptide transport"/>
    <property type="evidence" value="ECO:0007669"/>
    <property type="project" value="TreeGrafter"/>
</dbReference>
<dbReference type="STRING" id="1230453.C453_11571"/>
<name>M0HJJ1_HALEO</name>
<keyword evidence="2" id="KW-0813">Transport</keyword>
<keyword evidence="6" id="KW-1185">Reference proteome</keyword>
<dbReference type="PANTHER" id="PTHR30290:SF9">
    <property type="entry name" value="OLIGOPEPTIDE-BINDING PROTEIN APPA"/>
    <property type="match status" value="1"/>
</dbReference>
<dbReference type="SUPFAM" id="SSF53850">
    <property type="entry name" value="Periplasmic binding protein-like II"/>
    <property type="match status" value="1"/>
</dbReference>
<dbReference type="CDD" id="cd00995">
    <property type="entry name" value="PBP2_NikA_DppA_OppA_like"/>
    <property type="match status" value="1"/>
</dbReference>
<organism evidence="5 6">
    <name type="scientific">Haloferax elongans ATCC BAA-1513</name>
    <dbReference type="NCBI Taxonomy" id="1230453"/>
    <lineage>
        <taxon>Archaea</taxon>
        <taxon>Methanobacteriati</taxon>
        <taxon>Methanobacteriota</taxon>
        <taxon>Stenosarchaea group</taxon>
        <taxon>Halobacteria</taxon>
        <taxon>Halobacteriales</taxon>
        <taxon>Haloferacaceae</taxon>
        <taxon>Haloferax</taxon>
    </lineage>
</organism>
<dbReference type="PIRSF" id="PIRSF002741">
    <property type="entry name" value="MppA"/>
    <property type="match status" value="1"/>
</dbReference>
<dbReference type="InterPro" id="IPR030678">
    <property type="entry name" value="Peptide/Ni-bd"/>
</dbReference>
<dbReference type="AlphaFoldDB" id="M0HJJ1"/>
<dbReference type="GO" id="GO:1904680">
    <property type="term" value="F:peptide transmembrane transporter activity"/>
    <property type="evidence" value="ECO:0007669"/>
    <property type="project" value="TreeGrafter"/>
</dbReference>
<dbReference type="GO" id="GO:0042597">
    <property type="term" value="C:periplasmic space"/>
    <property type="evidence" value="ECO:0007669"/>
    <property type="project" value="UniProtKB-ARBA"/>
</dbReference>
<dbReference type="Gene3D" id="3.10.105.10">
    <property type="entry name" value="Dipeptide-binding Protein, Domain 3"/>
    <property type="match status" value="1"/>
</dbReference>
<dbReference type="InterPro" id="IPR039424">
    <property type="entry name" value="SBP_5"/>
</dbReference>
<comment type="caution">
    <text evidence="5">The sequence shown here is derived from an EMBL/GenBank/DDBJ whole genome shotgun (WGS) entry which is preliminary data.</text>
</comment>
<accession>M0HJJ1</accession>
<reference evidence="5 6" key="1">
    <citation type="journal article" date="2014" name="PLoS Genet.">
        <title>Phylogenetically driven sequencing of extremely halophilic archaea reveals strategies for static and dynamic osmo-response.</title>
        <authorList>
            <person name="Becker E.A."/>
            <person name="Seitzer P.M."/>
            <person name="Tritt A."/>
            <person name="Larsen D."/>
            <person name="Krusor M."/>
            <person name="Yao A.I."/>
            <person name="Wu D."/>
            <person name="Madern D."/>
            <person name="Eisen J.A."/>
            <person name="Darling A.E."/>
            <person name="Facciotti M.T."/>
        </authorList>
    </citation>
    <scope>NUCLEOTIDE SEQUENCE [LARGE SCALE GENOMIC DNA]</scope>
    <source>
        <strain evidence="5 6">ATCC BAA-1513</strain>
    </source>
</reference>